<dbReference type="AlphaFoldDB" id="A0A543HTP3"/>
<organism evidence="2 3">
    <name type="scientific">Humibacillus xanthopallidus</name>
    <dbReference type="NCBI Taxonomy" id="412689"/>
    <lineage>
        <taxon>Bacteria</taxon>
        <taxon>Bacillati</taxon>
        <taxon>Actinomycetota</taxon>
        <taxon>Actinomycetes</taxon>
        <taxon>Micrococcales</taxon>
        <taxon>Intrasporangiaceae</taxon>
        <taxon>Humibacillus</taxon>
    </lineage>
</organism>
<feature type="region of interest" description="Disordered" evidence="1">
    <location>
        <begin position="38"/>
        <end position="71"/>
    </location>
</feature>
<comment type="caution">
    <text evidence="2">The sequence shown here is derived from an EMBL/GenBank/DDBJ whole genome shotgun (WGS) entry which is preliminary data.</text>
</comment>
<evidence type="ECO:0000256" key="1">
    <source>
        <dbReference type="SAM" id="MobiDB-lite"/>
    </source>
</evidence>
<feature type="compositionally biased region" description="Low complexity" evidence="1">
    <location>
        <begin position="38"/>
        <end position="48"/>
    </location>
</feature>
<proteinExistence type="predicted"/>
<dbReference type="EMBL" id="VFPM01000002">
    <property type="protein sequence ID" value="TQM61731.1"/>
    <property type="molecule type" value="Genomic_DNA"/>
</dbReference>
<name>A0A543HTP3_9MICO</name>
<sequence>MSTFSSRLRSRFKWPTFAVAAALVIVAVLVLYTTRTSAPTASPAPAAARPERATDGRPAQQTMPADAAAGDPAAYQVQRLRSLPAVAPGPRAATIAGEAAQQPDLYAAEFVRRLLSHDFRTPRSAHLRWVQAESAVTREPLVVGLIPPDFRDRYAVFSVTDAADTVAPIPTDTEWEALSLQHGYTTVTIERVEEPIAWTNAVASGRISDPGITGREVTATVVRHTTVDGERRTAKFSVAVSLNLEGPPTRPTWGFVAVISYTAIQVS</sequence>
<evidence type="ECO:0000313" key="3">
    <source>
        <dbReference type="Proteomes" id="UP000316747"/>
    </source>
</evidence>
<accession>A0A543HTP3</accession>
<reference evidence="2 3" key="1">
    <citation type="submission" date="2019-06" db="EMBL/GenBank/DDBJ databases">
        <title>Genome sequencing of plant associated microbes to promote plant fitness in Sorghum bicolor and Oryza sativa.</title>
        <authorList>
            <person name="Coleman-Derr D."/>
        </authorList>
    </citation>
    <scope>NUCLEOTIDE SEQUENCE [LARGE SCALE GENOMIC DNA]</scope>
    <source>
        <strain evidence="2 3">KV-663</strain>
    </source>
</reference>
<dbReference type="Proteomes" id="UP000316747">
    <property type="component" value="Unassembled WGS sequence"/>
</dbReference>
<gene>
    <name evidence="2" type="ORF">FBY41_1744</name>
</gene>
<keyword evidence="3" id="KW-1185">Reference proteome</keyword>
<protein>
    <submittedName>
        <fullName evidence="2">Uncharacterized protein</fullName>
    </submittedName>
</protein>
<evidence type="ECO:0000313" key="2">
    <source>
        <dbReference type="EMBL" id="TQM61731.1"/>
    </source>
</evidence>